<proteinExistence type="inferred from homology"/>
<feature type="compositionally biased region" description="Polar residues" evidence="8">
    <location>
        <begin position="194"/>
        <end position="203"/>
    </location>
</feature>
<dbReference type="EMBL" id="CM017873">
    <property type="protein sequence ID" value="KAG1331996.1"/>
    <property type="molecule type" value="Genomic_DNA"/>
</dbReference>
<keyword evidence="11" id="KW-1185">Reference proteome</keyword>
<dbReference type="GO" id="GO:0098662">
    <property type="term" value="P:inorganic cation transmembrane transport"/>
    <property type="evidence" value="ECO:0007669"/>
    <property type="project" value="UniProtKB-ARBA"/>
</dbReference>
<dbReference type="AlphaFoldDB" id="A0A8K0I1A8"/>
<evidence type="ECO:0000256" key="6">
    <source>
        <dbReference type="ARBA" id="ARBA00023065"/>
    </source>
</evidence>
<reference evidence="10" key="2">
    <citation type="submission" date="2019-07" db="EMBL/GenBank/DDBJ databases">
        <authorList>
            <person name="Yang Y."/>
            <person name="Bocs S."/>
            <person name="Baudouin L."/>
        </authorList>
    </citation>
    <scope>NUCLEOTIDE SEQUENCE</scope>
    <source>
        <tissue evidence="10">Spear leaf of Hainan Tall coconut</tissue>
    </source>
</reference>
<feature type="compositionally biased region" description="Basic residues" evidence="8">
    <location>
        <begin position="207"/>
        <end position="216"/>
    </location>
</feature>
<dbReference type="Pfam" id="PF02386">
    <property type="entry name" value="TrkH"/>
    <property type="match status" value="1"/>
</dbReference>
<protein>
    <submittedName>
        <fullName evidence="10">Uncharacterized protein</fullName>
    </submittedName>
</protein>
<reference evidence="10" key="1">
    <citation type="journal article" date="2017" name="Gigascience">
        <title>The genome draft of coconut (Cocos nucifera).</title>
        <authorList>
            <person name="Xiao Y."/>
            <person name="Xu P."/>
            <person name="Fan H."/>
            <person name="Baudouin L."/>
            <person name="Xia W."/>
            <person name="Bocs S."/>
            <person name="Xu J."/>
            <person name="Li Q."/>
            <person name="Guo A."/>
            <person name="Zhou L."/>
            <person name="Li J."/>
            <person name="Wu Y."/>
            <person name="Ma Z."/>
            <person name="Armero A."/>
            <person name="Issali A.E."/>
            <person name="Liu N."/>
            <person name="Peng M."/>
            <person name="Yang Y."/>
        </authorList>
    </citation>
    <scope>NUCLEOTIDE SEQUENCE</scope>
    <source>
        <tissue evidence="10">Spear leaf of Hainan Tall coconut</tissue>
    </source>
</reference>
<dbReference type="Proteomes" id="UP000797356">
    <property type="component" value="Chromosome 2"/>
</dbReference>
<name>A0A8K0I1A8_COCNU</name>
<comment type="subcellular location">
    <subcellularLocation>
        <location evidence="1">Membrane</location>
        <topology evidence="1">Multi-pass membrane protein</topology>
    </subcellularLocation>
</comment>
<dbReference type="InterPro" id="IPR003445">
    <property type="entry name" value="Cat_transpt"/>
</dbReference>
<evidence type="ECO:0000256" key="5">
    <source>
        <dbReference type="ARBA" id="ARBA00022989"/>
    </source>
</evidence>
<accession>A0A8K0I1A8</accession>
<evidence type="ECO:0000256" key="4">
    <source>
        <dbReference type="ARBA" id="ARBA00022692"/>
    </source>
</evidence>
<dbReference type="PANTHER" id="PTHR31064:SF25">
    <property type="entry name" value="CATION TRANSPORTER HKT2_1"/>
    <property type="match status" value="1"/>
</dbReference>
<dbReference type="OrthoDB" id="9999863at2759"/>
<feature type="transmembrane region" description="Helical" evidence="9">
    <location>
        <begin position="51"/>
        <end position="72"/>
    </location>
</feature>
<evidence type="ECO:0000256" key="7">
    <source>
        <dbReference type="ARBA" id="ARBA00023136"/>
    </source>
</evidence>
<keyword evidence="6" id="KW-0406">Ion transport</keyword>
<keyword evidence="4 9" id="KW-0812">Transmembrane</keyword>
<evidence type="ECO:0000313" key="10">
    <source>
        <dbReference type="EMBL" id="KAG1331996.1"/>
    </source>
</evidence>
<keyword evidence="7 9" id="KW-0472">Membrane</keyword>
<comment type="caution">
    <text evidence="10">The sequence shown here is derived from an EMBL/GenBank/DDBJ whole genome shotgun (WGS) entry which is preliminary data.</text>
</comment>
<dbReference type="GO" id="GO:0030001">
    <property type="term" value="P:metal ion transport"/>
    <property type="evidence" value="ECO:0007669"/>
    <property type="project" value="UniProtKB-ARBA"/>
</dbReference>
<evidence type="ECO:0000256" key="9">
    <source>
        <dbReference type="SAM" id="Phobius"/>
    </source>
</evidence>
<evidence type="ECO:0000256" key="8">
    <source>
        <dbReference type="SAM" id="MobiDB-lite"/>
    </source>
</evidence>
<keyword evidence="3" id="KW-0813">Transport</keyword>
<dbReference type="InterPro" id="IPR051143">
    <property type="entry name" value="TrkH_K-transport"/>
</dbReference>
<dbReference type="GO" id="GO:0008324">
    <property type="term" value="F:monoatomic cation transmembrane transporter activity"/>
    <property type="evidence" value="ECO:0007669"/>
    <property type="project" value="InterPro"/>
</dbReference>
<evidence type="ECO:0000256" key="2">
    <source>
        <dbReference type="ARBA" id="ARBA00010864"/>
    </source>
</evidence>
<evidence type="ECO:0000256" key="3">
    <source>
        <dbReference type="ARBA" id="ARBA00022448"/>
    </source>
</evidence>
<dbReference type="GO" id="GO:0005886">
    <property type="term" value="C:plasma membrane"/>
    <property type="evidence" value="ECO:0007669"/>
    <property type="project" value="TreeGrafter"/>
</dbReference>
<dbReference type="PANTHER" id="PTHR31064">
    <property type="entry name" value="POTASSIUM TRANSPORT PROTEIN DDB_G0292412-RELATED"/>
    <property type="match status" value="1"/>
</dbReference>
<evidence type="ECO:0000313" key="11">
    <source>
        <dbReference type="Proteomes" id="UP000797356"/>
    </source>
</evidence>
<keyword evidence="5 9" id="KW-1133">Transmembrane helix</keyword>
<feature type="transmembrane region" description="Helical" evidence="9">
    <location>
        <begin position="6"/>
        <end position="30"/>
    </location>
</feature>
<evidence type="ECO:0000256" key="1">
    <source>
        <dbReference type="ARBA" id="ARBA00004141"/>
    </source>
</evidence>
<gene>
    <name evidence="10" type="ORF">COCNU_02G019640</name>
</gene>
<feature type="region of interest" description="Disordered" evidence="8">
    <location>
        <begin position="171"/>
        <end position="216"/>
    </location>
</feature>
<comment type="similarity">
    <text evidence="2">Belongs to the TrkH potassium transport family. HKT (TC 2.A.38.3) subfamily.</text>
</comment>
<sequence>MENLSTSQIVVLALLMFLGAFHLPYPFYPFKRMSQALQEIKKENKKRWSPVGNLLLSQISSIVVFIIIICIMERKNLIRDPLNFSTSNVIFQVTSGYGNAGLSMGHSCSRFLLLHPDEDCQDRSYSFSGTWSDLILAIVMLYGWLKNSTKENGKAWKLPNQRIGAVFRPKLDPNYLRSSPKPDPKPAQPSPTSFGQPRPTSVPTDARRKKAAKLRI</sequence>
<organism evidence="10 11">
    <name type="scientific">Cocos nucifera</name>
    <name type="common">Coconut palm</name>
    <dbReference type="NCBI Taxonomy" id="13894"/>
    <lineage>
        <taxon>Eukaryota</taxon>
        <taxon>Viridiplantae</taxon>
        <taxon>Streptophyta</taxon>
        <taxon>Embryophyta</taxon>
        <taxon>Tracheophyta</taxon>
        <taxon>Spermatophyta</taxon>
        <taxon>Magnoliopsida</taxon>
        <taxon>Liliopsida</taxon>
        <taxon>Arecaceae</taxon>
        <taxon>Arecoideae</taxon>
        <taxon>Cocoseae</taxon>
        <taxon>Attaleinae</taxon>
        <taxon>Cocos</taxon>
    </lineage>
</organism>